<dbReference type="Proteomes" id="UP001153678">
    <property type="component" value="Unassembled WGS sequence"/>
</dbReference>
<dbReference type="AlphaFoldDB" id="A0A9W4X4J5"/>
<organism evidence="1 2">
    <name type="scientific">Funneliformis geosporum</name>
    <dbReference type="NCBI Taxonomy" id="1117311"/>
    <lineage>
        <taxon>Eukaryota</taxon>
        <taxon>Fungi</taxon>
        <taxon>Fungi incertae sedis</taxon>
        <taxon>Mucoromycota</taxon>
        <taxon>Glomeromycotina</taxon>
        <taxon>Glomeromycetes</taxon>
        <taxon>Glomerales</taxon>
        <taxon>Glomeraceae</taxon>
        <taxon>Funneliformis</taxon>
    </lineage>
</organism>
<sequence length="328" mass="38814">MSPYTFRSKVEEYMKKAIKELEKVKKIADIEEQCNKISFIVRKHKQNLEELKQGKPEDISYYENYLPFNLDKYEKKVKELDVYWGEVAGKSNKVREQKQKEQRNKEYELKTSHCAYCKNKPPTDRYVYKENYTGQYKKSKKDGQKFCSSECFQKNYAENCDKCGEKALGDTYYSDAENKTGTLCSKCNNEYTCEECRITKEGRYRYHTIKNDNKKFCSKQCFNDHYSETCVDCRKKVYSPYRDKKYPELTYCFSCHYEAKKQGKELEKSSEGLGEAMDDLVDGMAEAVKKSKEDEKSLNVNDEDSKLFTVDFRKHRNNNLNRSSLLSR</sequence>
<reference evidence="1" key="1">
    <citation type="submission" date="2022-08" db="EMBL/GenBank/DDBJ databases">
        <authorList>
            <person name="Kallberg Y."/>
            <person name="Tangrot J."/>
            <person name="Rosling A."/>
        </authorList>
    </citation>
    <scope>NUCLEOTIDE SEQUENCE</scope>
    <source>
        <strain evidence="1">Wild A</strain>
    </source>
</reference>
<evidence type="ECO:0000313" key="2">
    <source>
        <dbReference type="Proteomes" id="UP001153678"/>
    </source>
</evidence>
<accession>A0A9W4X4J5</accession>
<evidence type="ECO:0000313" key="1">
    <source>
        <dbReference type="EMBL" id="CAI2186052.1"/>
    </source>
</evidence>
<keyword evidence="2" id="KW-1185">Reference proteome</keyword>
<gene>
    <name evidence="1" type="ORF">FWILDA_LOCUS12382</name>
</gene>
<name>A0A9W4X4J5_9GLOM</name>
<dbReference type="OrthoDB" id="10649231at2759"/>
<comment type="caution">
    <text evidence="1">The sequence shown here is derived from an EMBL/GenBank/DDBJ whole genome shotgun (WGS) entry which is preliminary data.</text>
</comment>
<dbReference type="EMBL" id="CAMKVN010003988">
    <property type="protein sequence ID" value="CAI2186052.1"/>
    <property type="molecule type" value="Genomic_DNA"/>
</dbReference>
<proteinExistence type="predicted"/>
<protein>
    <submittedName>
        <fullName evidence="1">16284_t:CDS:1</fullName>
    </submittedName>
</protein>